<reference evidence="5" key="1">
    <citation type="journal article" date="2014" name="Int. J. Syst. Evol. Microbiol.">
        <title>Complete genome sequence of Corynebacterium casei LMG S-19264T (=DSM 44701T), isolated from a smear-ripened cheese.</title>
        <authorList>
            <consortium name="US DOE Joint Genome Institute (JGI-PGF)"/>
            <person name="Walter F."/>
            <person name="Albersmeier A."/>
            <person name="Kalinowski J."/>
            <person name="Ruckert C."/>
        </authorList>
    </citation>
    <scope>NUCLEOTIDE SEQUENCE</scope>
    <source>
        <strain evidence="5">CGMCC 1.15958</strain>
    </source>
</reference>
<evidence type="ECO:0000313" key="6">
    <source>
        <dbReference type="Proteomes" id="UP000609064"/>
    </source>
</evidence>
<sequence length="296" mass="34640">MRFFALNKDKSDELRAFHHVFEFSRKKVQSVQTNWADCKKNPGLRFIFIQEGNFEWVIDNKTITVFPNDLVIIYPNQVLQSKMEAFDNGTYYSITILPKLFNEEKLVFGDWSSIPATEQLLIGKLFLLNRKSVFQNFKIAGEILKKIELEIFATEIGFKAIVNHLIDELVVYSTRQLSREENQRKHFPQTFHKFDQILRENLSHPWTVEEMAAILGLGTTTLNEKIRAYSGFSPLNYLINLRISESIRLLKNTDISITDIAFEMGFYSSQHFSSTFKKMTGYSPRYFRKTPESKEE</sequence>
<dbReference type="InterPro" id="IPR020449">
    <property type="entry name" value="Tscrpt_reg_AraC-type_HTH"/>
</dbReference>
<evidence type="ECO:0000259" key="4">
    <source>
        <dbReference type="PROSITE" id="PS01124"/>
    </source>
</evidence>
<dbReference type="GO" id="GO:0003700">
    <property type="term" value="F:DNA-binding transcription factor activity"/>
    <property type="evidence" value="ECO:0007669"/>
    <property type="project" value="InterPro"/>
</dbReference>
<accession>A0A917DMY2</accession>
<proteinExistence type="predicted"/>
<dbReference type="Pfam" id="PF12833">
    <property type="entry name" value="HTH_18"/>
    <property type="match status" value="1"/>
</dbReference>
<dbReference type="SUPFAM" id="SSF46689">
    <property type="entry name" value="Homeodomain-like"/>
    <property type="match status" value="2"/>
</dbReference>
<organism evidence="5 6">
    <name type="scientific">Emticicia aquatilis</name>
    <dbReference type="NCBI Taxonomy" id="1537369"/>
    <lineage>
        <taxon>Bacteria</taxon>
        <taxon>Pseudomonadati</taxon>
        <taxon>Bacteroidota</taxon>
        <taxon>Cytophagia</taxon>
        <taxon>Cytophagales</taxon>
        <taxon>Leadbetterellaceae</taxon>
        <taxon>Emticicia</taxon>
    </lineage>
</organism>
<dbReference type="SMART" id="SM00342">
    <property type="entry name" value="HTH_ARAC"/>
    <property type="match status" value="1"/>
</dbReference>
<feature type="domain" description="HTH araC/xylS-type" evidence="4">
    <location>
        <begin position="192"/>
        <end position="290"/>
    </location>
</feature>
<protein>
    <recommendedName>
        <fullName evidence="4">HTH araC/xylS-type domain-containing protein</fullName>
    </recommendedName>
</protein>
<comment type="caution">
    <text evidence="5">The sequence shown here is derived from an EMBL/GenBank/DDBJ whole genome shotgun (WGS) entry which is preliminary data.</text>
</comment>
<dbReference type="PRINTS" id="PR00032">
    <property type="entry name" value="HTHARAC"/>
</dbReference>
<dbReference type="InterPro" id="IPR018060">
    <property type="entry name" value="HTH_AraC"/>
</dbReference>
<reference evidence="5" key="2">
    <citation type="submission" date="2020-09" db="EMBL/GenBank/DDBJ databases">
        <authorList>
            <person name="Sun Q."/>
            <person name="Zhou Y."/>
        </authorList>
    </citation>
    <scope>NUCLEOTIDE SEQUENCE</scope>
    <source>
        <strain evidence="5">CGMCC 1.15958</strain>
    </source>
</reference>
<gene>
    <name evidence="5" type="ORF">GCM10011514_15630</name>
</gene>
<keyword evidence="2" id="KW-0238">DNA-binding</keyword>
<dbReference type="EMBL" id="BMKK01000003">
    <property type="protein sequence ID" value="GGD52262.1"/>
    <property type="molecule type" value="Genomic_DNA"/>
</dbReference>
<name>A0A917DMY2_9BACT</name>
<evidence type="ECO:0000313" key="5">
    <source>
        <dbReference type="EMBL" id="GGD52262.1"/>
    </source>
</evidence>
<dbReference type="PROSITE" id="PS00041">
    <property type="entry name" value="HTH_ARAC_FAMILY_1"/>
    <property type="match status" value="1"/>
</dbReference>
<dbReference type="RefSeq" id="WP_188765503.1">
    <property type="nucleotide sequence ID" value="NZ_BMKK01000003.1"/>
</dbReference>
<evidence type="ECO:0000256" key="3">
    <source>
        <dbReference type="ARBA" id="ARBA00023163"/>
    </source>
</evidence>
<dbReference type="PROSITE" id="PS01124">
    <property type="entry name" value="HTH_ARAC_FAMILY_2"/>
    <property type="match status" value="1"/>
</dbReference>
<dbReference type="GO" id="GO:0043565">
    <property type="term" value="F:sequence-specific DNA binding"/>
    <property type="evidence" value="ECO:0007669"/>
    <property type="project" value="InterPro"/>
</dbReference>
<evidence type="ECO:0000256" key="2">
    <source>
        <dbReference type="ARBA" id="ARBA00023125"/>
    </source>
</evidence>
<dbReference type="PANTHER" id="PTHR43280">
    <property type="entry name" value="ARAC-FAMILY TRANSCRIPTIONAL REGULATOR"/>
    <property type="match status" value="1"/>
</dbReference>
<dbReference type="InterPro" id="IPR009057">
    <property type="entry name" value="Homeodomain-like_sf"/>
</dbReference>
<dbReference type="InterPro" id="IPR037923">
    <property type="entry name" value="HTH-like"/>
</dbReference>
<keyword evidence="1" id="KW-0805">Transcription regulation</keyword>
<dbReference type="Gene3D" id="1.10.10.60">
    <property type="entry name" value="Homeodomain-like"/>
    <property type="match status" value="1"/>
</dbReference>
<dbReference type="InterPro" id="IPR018062">
    <property type="entry name" value="HTH_AraC-typ_CS"/>
</dbReference>
<dbReference type="PANTHER" id="PTHR43280:SF2">
    <property type="entry name" value="HTH-TYPE TRANSCRIPTIONAL REGULATOR EXSA"/>
    <property type="match status" value="1"/>
</dbReference>
<dbReference type="Proteomes" id="UP000609064">
    <property type="component" value="Unassembled WGS sequence"/>
</dbReference>
<evidence type="ECO:0000256" key="1">
    <source>
        <dbReference type="ARBA" id="ARBA00023015"/>
    </source>
</evidence>
<dbReference type="AlphaFoldDB" id="A0A917DMY2"/>
<keyword evidence="6" id="KW-1185">Reference proteome</keyword>
<dbReference type="SUPFAM" id="SSF51215">
    <property type="entry name" value="Regulatory protein AraC"/>
    <property type="match status" value="1"/>
</dbReference>
<keyword evidence="3" id="KW-0804">Transcription</keyword>